<sequence>MNSLGHGFLVVVVAFDDGAAVTAPPTAVVAALPAAVMAAPGAVVAAAVGAKEGHSHIFV</sequence>
<keyword evidence="1" id="KW-1133">Transmembrane helix</keyword>
<dbReference type="AlphaFoldDB" id="A0A0C2D153"/>
<keyword evidence="1" id="KW-0812">Transmembrane</keyword>
<feature type="transmembrane region" description="Helical" evidence="1">
    <location>
        <begin position="30"/>
        <end position="50"/>
    </location>
</feature>
<feature type="signal peptide" evidence="2">
    <location>
        <begin position="1"/>
        <end position="20"/>
    </location>
</feature>
<accession>A0A0C2D153</accession>
<reference evidence="3 4" key="1">
    <citation type="submission" date="2013-12" db="EMBL/GenBank/DDBJ databases">
        <title>Draft genome of the parsitic nematode Ancylostoma duodenale.</title>
        <authorList>
            <person name="Mitreva M."/>
        </authorList>
    </citation>
    <scope>NUCLEOTIDE SEQUENCE [LARGE SCALE GENOMIC DNA]</scope>
    <source>
        <strain evidence="3 4">Zhejiang</strain>
    </source>
</reference>
<evidence type="ECO:0000256" key="2">
    <source>
        <dbReference type="SAM" id="SignalP"/>
    </source>
</evidence>
<dbReference type="Proteomes" id="UP000054047">
    <property type="component" value="Unassembled WGS sequence"/>
</dbReference>
<evidence type="ECO:0000256" key="1">
    <source>
        <dbReference type="SAM" id="Phobius"/>
    </source>
</evidence>
<keyword evidence="4" id="KW-1185">Reference proteome</keyword>
<dbReference type="EMBL" id="KN728901">
    <property type="protein sequence ID" value="KIH63063.1"/>
    <property type="molecule type" value="Genomic_DNA"/>
</dbReference>
<proteinExistence type="predicted"/>
<evidence type="ECO:0000313" key="4">
    <source>
        <dbReference type="Proteomes" id="UP000054047"/>
    </source>
</evidence>
<organism evidence="3 4">
    <name type="scientific">Ancylostoma duodenale</name>
    <dbReference type="NCBI Taxonomy" id="51022"/>
    <lineage>
        <taxon>Eukaryota</taxon>
        <taxon>Metazoa</taxon>
        <taxon>Ecdysozoa</taxon>
        <taxon>Nematoda</taxon>
        <taxon>Chromadorea</taxon>
        <taxon>Rhabditida</taxon>
        <taxon>Rhabditina</taxon>
        <taxon>Rhabditomorpha</taxon>
        <taxon>Strongyloidea</taxon>
        <taxon>Ancylostomatidae</taxon>
        <taxon>Ancylostomatinae</taxon>
        <taxon>Ancylostoma</taxon>
    </lineage>
</organism>
<keyword evidence="1" id="KW-0472">Membrane</keyword>
<keyword evidence="2" id="KW-0732">Signal</keyword>
<gene>
    <name evidence="3" type="ORF">ANCDUO_06645</name>
</gene>
<name>A0A0C2D153_9BILA</name>
<evidence type="ECO:0008006" key="5">
    <source>
        <dbReference type="Google" id="ProtNLM"/>
    </source>
</evidence>
<feature type="chain" id="PRO_5002147546" description="Secreted protein" evidence="2">
    <location>
        <begin position="21"/>
        <end position="59"/>
    </location>
</feature>
<protein>
    <recommendedName>
        <fullName evidence="5">Secreted protein</fullName>
    </recommendedName>
</protein>
<evidence type="ECO:0000313" key="3">
    <source>
        <dbReference type="EMBL" id="KIH63063.1"/>
    </source>
</evidence>